<feature type="region of interest" description="Disordered" evidence="1">
    <location>
        <begin position="208"/>
        <end position="255"/>
    </location>
</feature>
<evidence type="ECO:0000313" key="4">
    <source>
        <dbReference type="Proteomes" id="UP000070444"/>
    </source>
</evidence>
<dbReference type="InterPro" id="IPR036305">
    <property type="entry name" value="RGS_sf"/>
</dbReference>
<feature type="compositionally biased region" description="Polar residues" evidence="1">
    <location>
        <begin position="235"/>
        <end position="251"/>
    </location>
</feature>
<reference evidence="3 4" key="1">
    <citation type="journal article" date="2015" name="Genome Biol. Evol.">
        <title>Phylogenomic analyses indicate that early fungi evolved digesting cell walls of algal ancestors of land plants.</title>
        <authorList>
            <person name="Chang Y."/>
            <person name="Wang S."/>
            <person name="Sekimoto S."/>
            <person name="Aerts A.L."/>
            <person name="Choi C."/>
            <person name="Clum A."/>
            <person name="LaButti K.M."/>
            <person name="Lindquist E.A."/>
            <person name="Yee Ngan C."/>
            <person name="Ohm R.A."/>
            <person name="Salamov A.A."/>
            <person name="Grigoriev I.V."/>
            <person name="Spatafora J.W."/>
            <person name="Berbee M.L."/>
        </authorList>
    </citation>
    <scope>NUCLEOTIDE SEQUENCE [LARGE SCALE GENOMIC DNA]</scope>
    <source>
        <strain evidence="3 4">NRRL 28638</strain>
    </source>
</reference>
<dbReference type="AlphaFoldDB" id="A0A137P4K2"/>
<feature type="compositionally biased region" description="Polar residues" evidence="1">
    <location>
        <begin position="391"/>
        <end position="436"/>
    </location>
</feature>
<name>A0A137P4K2_CONC2</name>
<dbReference type="Proteomes" id="UP000070444">
    <property type="component" value="Unassembled WGS sequence"/>
</dbReference>
<proteinExistence type="predicted"/>
<dbReference type="Gene3D" id="1.10.167.10">
    <property type="entry name" value="Regulator of G-protein Signalling 4, domain 2"/>
    <property type="match status" value="1"/>
</dbReference>
<dbReference type="SUPFAM" id="SSF48097">
    <property type="entry name" value="Regulator of G-protein signaling, RGS"/>
    <property type="match status" value="1"/>
</dbReference>
<dbReference type="OrthoDB" id="3232309at2759"/>
<dbReference type="PANTHER" id="PTHR39466">
    <property type="entry name" value="RGS DOMAIN-CONTAINING PROTEIN"/>
    <property type="match status" value="1"/>
</dbReference>
<accession>A0A137P4K2</accession>
<sequence length="567" mass="63586">MSPQLLSKNSIPKIPLANNKKSAAEKSAGVSELLGKKIKNRFILNEFKEYLANVEHNSENLEFFIWLDQYKTVYSALAICDANKQIPAMTTINNAKDSSEVYTFFKSFNQSNKSTLLQMFKRALSGKKIKTGSSDSSETATVDSDRFTEGYNASIGRLSSLQSRKSNEHSWKTLSQTSITLVREENLSNRKSLSLEIQRTDTNKGSKLKVYNLGGVEGKSEDSPSSLENHHDPLNTPSMQKASDSPNSGNSPEFDLKAIDDKMNEIVPWEHQIEEIVKGRRTLSSFKSLSHRYTYDNPQRISHLLAEDNTNSICFDFVDELSIIHESFSIKISEIFNQEEAQLNSMNSSLSNLLEVDGDNMSGRTKSISTTSTFDKANSQKANSAIAGPLDNSQINCTNNSGSLKSSTDSNIDEAYQSQKSTANSSPQQAPQQISCNDRRRSVHVVPWELQLEEIENPDSTKYRKRVECEEITVPCDLPLADHITMCLKEFIFPGASKELNIPQKLRSDLYERIQDSTHPDIFGPIADHVYCGLRTQSFPAFMVYSAKKMTKNKLTEKKGKKGKDKK</sequence>
<evidence type="ECO:0000259" key="2">
    <source>
        <dbReference type="Pfam" id="PF00615"/>
    </source>
</evidence>
<dbReference type="InterPro" id="IPR016137">
    <property type="entry name" value="RGS"/>
</dbReference>
<evidence type="ECO:0000256" key="1">
    <source>
        <dbReference type="SAM" id="MobiDB-lite"/>
    </source>
</evidence>
<evidence type="ECO:0000313" key="3">
    <source>
        <dbReference type="EMBL" id="KXN69844.1"/>
    </source>
</evidence>
<feature type="compositionally biased region" description="Basic and acidic residues" evidence="1">
    <location>
        <begin position="218"/>
        <end position="233"/>
    </location>
</feature>
<feature type="domain" description="RGS" evidence="2">
    <location>
        <begin position="480"/>
        <end position="543"/>
    </location>
</feature>
<feature type="region of interest" description="Disordered" evidence="1">
    <location>
        <begin position="385"/>
        <end position="438"/>
    </location>
</feature>
<dbReference type="EMBL" id="KQ964521">
    <property type="protein sequence ID" value="KXN69844.1"/>
    <property type="molecule type" value="Genomic_DNA"/>
</dbReference>
<protein>
    <recommendedName>
        <fullName evidence="2">RGS domain-containing protein</fullName>
    </recommendedName>
</protein>
<dbReference type="PANTHER" id="PTHR39466:SF1">
    <property type="entry name" value="RGS DOMAIN-CONTAINING PROTEIN"/>
    <property type="match status" value="1"/>
</dbReference>
<dbReference type="Pfam" id="PF00615">
    <property type="entry name" value="RGS"/>
    <property type="match status" value="1"/>
</dbReference>
<organism evidence="3 4">
    <name type="scientific">Conidiobolus coronatus (strain ATCC 28846 / CBS 209.66 / NRRL 28638)</name>
    <name type="common">Delacroixia coronata</name>
    <dbReference type="NCBI Taxonomy" id="796925"/>
    <lineage>
        <taxon>Eukaryota</taxon>
        <taxon>Fungi</taxon>
        <taxon>Fungi incertae sedis</taxon>
        <taxon>Zoopagomycota</taxon>
        <taxon>Entomophthoromycotina</taxon>
        <taxon>Entomophthoromycetes</taxon>
        <taxon>Entomophthorales</taxon>
        <taxon>Ancylistaceae</taxon>
        <taxon>Conidiobolus</taxon>
    </lineage>
</organism>
<keyword evidence="4" id="KW-1185">Reference proteome</keyword>
<dbReference type="InterPro" id="IPR044926">
    <property type="entry name" value="RGS_subdomain_2"/>
</dbReference>
<gene>
    <name evidence="3" type="ORF">CONCODRAFT_7667</name>
</gene>